<dbReference type="Proteomes" id="UP001205843">
    <property type="component" value="Unassembled WGS sequence"/>
</dbReference>
<keyword evidence="4" id="KW-0489">Methyltransferase</keyword>
<dbReference type="InterPro" id="IPR036414">
    <property type="entry name" value="YaeB_N_sf"/>
</dbReference>
<dbReference type="CDD" id="cd09281">
    <property type="entry name" value="UPF0066"/>
    <property type="match status" value="1"/>
</dbReference>
<evidence type="ECO:0000256" key="2">
    <source>
        <dbReference type="ARBA" id="ARBA00033753"/>
    </source>
</evidence>
<evidence type="ECO:0000313" key="4">
    <source>
        <dbReference type="EMBL" id="MCP1676133.1"/>
    </source>
</evidence>
<evidence type="ECO:0000259" key="3">
    <source>
        <dbReference type="PROSITE" id="PS51668"/>
    </source>
</evidence>
<name>A0AAE3G6Q3_9GAMM</name>
<organism evidence="4 5">
    <name type="scientific">Natronocella acetinitrilica</name>
    <dbReference type="NCBI Taxonomy" id="414046"/>
    <lineage>
        <taxon>Bacteria</taxon>
        <taxon>Pseudomonadati</taxon>
        <taxon>Pseudomonadota</taxon>
        <taxon>Gammaproteobacteria</taxon>
        <taxon>Chromatiales</taxon>
        <taxon>Ectothiorhodospiraceae</taxon>
        <taxon>Natronocella</taxon>
    </lineage>
</organism>
<dbReference type="InterPro" id="IPR036413">
    <property type="entry name" value="YaeB-like_sf"/>
</dbReference>
<dbReference type="PANTHER" id="PTHR12818:SF0">
    <property type="entry name" value="TRNA (ADENINE(37)-N6)-METHYLTRANSFERASE"/>
    <property type="match status" value="1"/>
</dbReference>
<dbReference type="Pfam" id="PF18389">
    <property type="entry name" value="TrmO_C"/>
    <property type="match status" value="1"/>
</dbReference>
<accession>A0AAE3G6Q3</accession>
<dbReference type="PROSITE" id="PS51668">
    <property type="entry name" value="TSAA_2"/>
    <property type="match status" value="1"/>
</dbReference>
<dbReference type="InterPro" id="IPR041369">
    <property type="entry name" value="TrmO_C"/>
</dbReference>
<proteinExistence type="inferred from homology"/>
<dbReference type="Gene3D" id="3.30.2310.10">
    <property type="entry name" value="YaeB-like"/>
    <property type="match status" value="1"/>
</dbReference>
<comment type="caution">
    <text evidence="4">The sequence shown here is derived from an EMBL/GenBank/DDBJ whole genome shotgun (WGS) entry which is preliminary data.</text>
</comment>
<dbReference type="Pfam" id="PF01980">
    <property type="entry name" value="TrmO_N"/>
    <property type="match status" value="1"/>
</dbReference>
<dbReference type="EMBL" id="JALJXV010000008">
    <property type="protein sequence ID" value="MCP1676133.1"/>
    <property type="molecule type" value="Genomic_DNA"/>
</dbReference>
<keyword evidence="5" id="KW-1185">Reference proteome</keyword>
<comment type="similarity">
    <text evidence="2">Belongs to the tRNA methyltransferase O family.</text>
</comment>
<evidence type="ECO:0000256" key="1">
    <source>
        <dbReference type="ARBA" id="ARBA00022691"/>
    </source>
</evidence>
<dbReference type="GO" id="GO:0032259">
    <property type="term" value="P:methylation"/>
    <property type="evidence" value="ECO:0007669"/>
    <property type="project" value="UniProtKB-KW"/>
</dbReference>
<keyword evidence="4" id="KW-0808">Transferase</keyword>
<evidence type="ECO:0000313" key="5">
    <source>
        <dbReference type="Proteomes" id="UP001205843"/>
    </source>
</evidence>
<dbReference type="RefSeq" id="WP_253480992.1">
    <property type="nucleotide sequence ID" value="NZ_JALJXV010000008.1"/>
</dbReference>
<dbReference type="NCBIfam" id="TIGR00104">
    <property type="entry name" value="tRNA_TsaA"/>
    <property type="match status" value="1"/>
</dbReference>
<dbReference type="PANTHER" id="PTHR12818">
    <property type="entry name" value="TRNA (ADENINE(37)-N6)-METHYLTRANSFERASE"/>
    <property type="match status" value="1"/>
</dbReference>
<gene>
    <name evidence="4" type="ORF">J2T57_003292</name>
</gene>
<dbReference type="InterPro" id="IPR040372">
    <property type="entry name" value="YaeB-like"/>
</dbReference>
<dbReference type="SUPFAM" id="SSF118196">
    <property type="entry name" value="YaeB-like"/>
    <property type="match status" value="1"/>
</dbReference>
<feature type="domain" description="TsaA-like" evidence="3">
    <location>
        <begin position="6"/>
        <end position="147"/>
    </location>
</feature>
<dbReference type="InterPro" id="IPR023370">
    <property type="entry name" value="TrmO-like_N"/>
</dbReference>
<dbReference type="Gene3D" id="2.40.30.70">
    <property type="entry name" value="YaeB-like"/>
    <property type="match status" value="1"/>
</dbReference>
<keyword evidence="1" id="KW-0949">S-adenosyl-L-methionine</keyword>
<sequence length="244" mass="26828">MIQCLLDAVAVMRGDFQDKFGTPRQPGLVPSARGRVVLLPPYDQPAAVAGLEQYSHLWLLFWCHANRSEDVRLTVRPPRLGGNRRLGVFATRTPYRPNPIGLSLVRFRGVAVERGEMYLKVEGADIVDGTPILDIKPYLPYADQVAGAQAPEAFSASPPVQYRIIFSPEAAVELQRHPDGERLRCLIEEVLALDPRPAYHADGTGRQYGMRLAGLEINWALAGDAIQVIGLKPADDHAATDSAR</sequence>
<dbReference type="AlphaFoldDB" id="A0AAE3G6Q3"/>
<reference evidence="4" key="1">
    <citation type="submission" date="2022-03" db="EMBL/GenBank/DDBJ databases">
        <title>Genomic Encyclopedia of Type Strains, Phase III (KMG-III): the genomes of soil and plant-associated and newly described type strains.</title>
        <authorList>
            <person name="Whitman W."/>
        </authorList>
    </citation>
    <scope>NUCLEOTIDE SEQUENCE</scope>
    <source>
        <strain evidence="4">ANL 6-2</strain>
    </source>
</reference>
<protein>
    <submittedName>
        <fullName evidence="4">tRNA-Thr(GGU) m(6)t(6)A37 methyltransferase TsaA</fullName>
    </submittedName>
</protein>
<dbReference type="GO" id="GO:0089715">
    <property type="term" value="F:tRNA (L-threonylcarbamoyladenosine(37)-C2) methyltransferase activity"/>
    <property type="evidence" value="ECO:0007669"/>
    <property type="project" value="TreeGrafter"/>
</dbReference>